<keyword evidence="3" id="KW-0804">Transcription</keyword>
<dbReference type="InterPro" id="IPR011663">
    <property type="entry name" value="UTRA"/>
</dbReference>
<evidence type="ECO:0000256" key="2">
    <source>
        <dbReference type="ARBA" id="ARBA00023125"/>
    </source>
</evidence>
<dbReference type="PANTHER" id="PTHR44846:SF17">
    <property type="entry name" value="GNTR-FAMILY TRANSCRIPTIONAL REGULATOR"/>
    <property type="match status" value="1"/>
</dbReference>
<dbReference type="CDD" id="cd07377">
    <property type="entry name" value="WHTH_GntR"/>
    <property type="match status" value="1"/>
</dbReference>
<dbReference type="InterPro" id="IPR050679">
    <property type="entry name" value="Bact_HTH_transcr_reg"/>
</dbReference>
<dbReference type="Proteomes" id="UP000238083">
    <property type="component" value="Unassembled WGS sequence"/>
</dbReference>
<dbReference type="SMART" id="SM00866">
    <property type="entry name" value="UTRA"/>
    <property type="match status" value="1"/>
</dbReference>
<evidence type="ECO:0000313" key="5">
    <source>
        <dbReference type="EMBL" id="PRY11186.1"/>
    </source>
</evidence>
<proteinExistence type="predicted"/>
<dbReference type="SUPFAM" id="SSF46785">
    <property type="entry name" value="Winged helix' DNA-binding domain"/>
    <property type="match status" value="1"/>
</dbReference>
<dbReference type="GO" id="GO:0003677">
    <property type="term" value="F:DNA binding"/>
    <property type="evidence" value="ECO:0007669"/>
    <property type="project" value="UniProtKB-KW"/>
</dbReference>
<dbReference type="Gene3D" id="1.10.10.10">
    <property type="entry name" value="Winged helix-like DNA-binding domain superfamily/Winged helix DNA-binding domain"/>
    <property type="match status" value="1"/>
</dbReference>
<dbReference type="Gene3D" id="3.40.1410.10">
    <property type="entry name" value="Chorismate lyase-like"/>
    <property type="match status" value="1"/>
</dbReference>
<evidence type="ECO:0000256" key="1">
    <source>
        <dbReference type="ARBA" id="ARBA00023015"/>
    </source>
</evidence>
<keyword evidence="1" id="KW-0805">Transcription regulation</keyword>
<evidence type="ECO:0000313" key="6">
    <source>
        <dbReference type="Proteomes" id="UP000238083"/>
    </source>
</evidence>
<accession>A0A2T0QYB7</accession>
<dbReference type="GO" id="GO:0045892">
    <property type="term" value="P:negative regulation of DNA-templated transcription"/>
    <property type="evidence" value="ECO:0007669"/>
    <property type="project" value="TreeGrafter"/>
</dbReference>
<dbReference type="PANTHER" id="PTHR44846">
    <property type="entry name" value="MANNOSYL-D-GLYCERATE TRANSPORT/METABOLISM SYSTEM REPRESSOR MNGR-RELATED"/>
    <property type="match status" value="1"/>
</dbReference>
<dbReference type="PROSITE" id="PS50949">
    <property type="entry name" value="HTH_GNTR"/>
    <property type="match status" value="1"/>
</dbReference>
<dbReference type="OrthoDB" id="8584262at2"/>
<dbReference type="RefSeq" id="WP_146149550.1">
    <property type="nucleotide sequence ID" value="NZ_PVZF01000014.1"/>
</dbReference>
<dbReference type="InterPro" id="IPR036390">
    <property type="entry name" value="WH_DNA-bd_sf"/>
</dbReference>
<dbReference type="EMBL" id="PVZF01000014">
    <property type="protein sequence ID" value="PRY11186.1"/>
    <property type="molecule type" value="Genomic_DNA"/>
</dbReference>
<protein>
    <submittedName>
        <fullName evidence="5">GntR family transcriptional regulator</fullName>
    </submittedName>
</protein>
<dbReference type="SMART" id="SM00345">
    <property type="entry name" value="HTH_GNTR"/>
    <property type="match status" value="1"/>
</dbReference>
<evidence type="ECO:0000256" key="3">
    <source>
        <dbReference type="ARBA" id="ARBA00023163"/>
    </source>
</evidence>
<sequence length="280" mass="30555">MPTENPQDARRLEFERARRARAEEVQTSPTRVYELIRSMIRDGTVPQDGALGEADLVRHLGASRNAVRRALQMLADDGVVVRQRRAGTSVLHDIVAVRDGEVGPRAYEGAADEGRLRVSTLECRRIPVPPPVRRGLGTDATSVLLLEQVGFVGGSPLYLRVGYNVTDLSVEEFLRRIEANHVRYPPIAEVFESLFDVPYGSSSSVVEAVSCEERAAGLLGIPEGSPVLLRELMTRQTDGTPRELSFTHFRGDRVAIFGGDHSGPSVAGTAGFTDLDLPLT</sequence>
<organism evidence="5 6">
    <name type="scientific">Kineococcus rhizosphaerae</name>
    <dbReference type="NCBI Taxonomy" id="559628"/>
    <lineage>
        <taxon>Bacteria</taxon>
        <taxon>Bacillati</taxon>
        <taxon>Actinomycetota</taxon>
        <taxon>Actinomycetes</taxon>
        <taxon>Kineosporiales</taxon>
        <taxon>Kineosporiaceae</taxon>
        <taxon>Kineococcus</taxon>
    </lineage>
</organism>
<dbReference type="InterPro" id="IPR036388">
    <property type="entry name" value="WH-like_DNA-bd_sf"/>
</dbReference>
<reference evidence="5 6" key="1">
    <citation type="submission" date="2018-03" db="EMBL/GenBank/DDBJ databases">
        <title>Genomic Encyclopedia of Archaeal and Bacterial Type Strains, Phase II (KMG-II): from individual species to whole genera.</title>
        <authorList>
            <person name="Goeker M."/>
        </authorList>
    </citation>
    <scope>NUCLEOTIDE SEQUENCE [LARGE SCALE GENOMIC DNA]</scope>
    <source>
        <strain evidence="5 6">DSM 19711</strain>
    </source>
</reference>
<dbReference type="Pfam" id="PF00392">
    <property type="entry name" value="GntR"/>
    <property type="match status" value="1"/>
</dbReference>
<dbReference type="SUPFAM" id="SSF64288">
    <property type="entry name" value="Chorismate lyase-like"/>
    <property type="match status" value="1"/>
</dbReference>
<keyword evidence="6" id="KW-1185">Reference proteome</keyword>
<gene>
    <name evidence="5" type="ORF">CLV37_114141</name>
</gene>
<dbReference type="GO" id="GO:0003700">
    <property type="term" value="F:DNA-binding transcription factor activity"/>
    <property type="evidence" value="ECO:0007669"/>
    <property type="project" value="InterPro"/>
</dbReference>
<dbReference type="InterPro" id="IPR028978">
    <property type="entry name" value="Chorismate_lyase_/UTRA_dom_sf"/>
</dbReference>
<comment type="caution">
    <text evidence="5">The sequence shown here is derived from an EMBL/GenBank/DDBJ whole genome shotgun (WGS) entry which is preliminary data.</text>
</comment>
<evidence type="ECO:0000259" key="4">
    <source>
        <dbReference type="PROSITE" id="PS50949"/>
    </source>
</evidence>
<feature type="domain" description="HTH gntR-type" evidence="4">
    <location>
        <begin position="26"/>
        <end position="93"/>
    </location>
</feature>
<keyword evidence="2" id="KW-0238">DNA-binding</keyword>
<dbReference type="Pfam" id="PF07702">
    <property type="entry name" value="UTRA"/>
    <property type="match status" value="1"/>
</dbReference>
<dbReference type="AlphaFoldDB" id="A0A2T0QYB7"/>
<dbReference type="InterPro" id="IPR000524">
    <property type="entry name" value="Tscrpt_reg_HTH_GntR"/>
</dbReference>
<name>A0A2T0QYB7_9ACTN</name>